<sequence>MGSYTPNYMEMDSVQSPSTVSSSIAPSPATEAAQSDGQFVYLHNLSDNEYSTFKANTDLLFCGRIPIDQQPYTLATIAQHLDECVYPCYDNEKNYLLSDVLCNWAIEQQKLSVGSVWTQANNYKKLNLISAQFEYFGEILEQTLNGLLNLKTYHKFYQPFVILYEKFKDLCHHFLYYSVIVSKQPPGVIVKCGEAIASRRSRFWFNSEIRVLGGKKFLIDTMNAGSQISCHLITDETAKQLLSNAYKDITDNEDFTIEPMVAHLSSKNFFETGTSALFEDMRISKKEQLRRESVAGRRYCICYTISLACKHDIQLIGKKVSLPFAVLVGPKTEVEAKVFLERSFADLVRKPLCEIPSEVGYEMMAVALEMKFQSIIELPLKSTDHIPIIKPRSLSNQAKNHIIMRLKPNRENKILLENFLKLPVAEDFVNKKNSSDGEWKLIPFYEWFFKLADIVNKNLSTMWNNGFIYGFCSKDDAEYLLRSCTYSTLLIRFSDIEYGRIKISVKHQNGEIKHRWYDTHELASRNLQKELTTNPNFHGINCIYPNINLELALGNTEPAIPQNKKARHLQPSLAYFDNQRSAT</sequence>
<evidence type="ECO:0000313" key="2">
    <source>
        <dbReference type="WBParaSite" id="RSKR_0001166300.1"/>
    </source>
</evidence>
<dbReference type="WBParaSite" id="RSKR_0001166300.1">
    <property type="protein sequence ID" value="RSKR_0001166300.1"/>
    <property type="gene ID" value="RSKR_0001166300"/>
</dbReference>
<evidence type="ECO:0000313" key="1">
    <source>
        <dbReference type="Proteomes" id="UP000095286"/>
    </source>
</evidence>
<dbReference type="Proteomes" id="UP000095286">
    <property type="component" value="Unplaced"/>
</dbReference>
<organism evidence="1 2">
    <name type="scientific">Rhabditophanes sp. KR3021</name>
    <dbReference type="NCBI Taxonomy" id="114890"/>
    <lineage>
        <taxon>Eukaryota</taxon>
        <taxon>Metazoa</taxon>
        <taxon>Ecdysozoa</taxon>
        <taxon>Nematoda</taxon>
        <taxon>Chromadorea</taxon>
        <taxon>Rhabditida</taxon>
        <taxon>Tylenchina</taxon>
        <taxon>Panagrolaimomorpha</taxon>
        <taxon>Strongyloidoidea</taxon>
        <taxon>Alloionematidae</taxon>
        <taxon>Rhabditophanes</taxon>
    </lineage>
</organism>
<name>A0AC35UI06_9BILA</name>
<protein>
    <submittedName>
        <fullName evidence="2">SH2 domain-containing protein</fullName>
    </submittedName>
</protein>
<reference evidence="2" key="1">
    <citation type="submission" date="2016-11" db="UniProtKB">
        <authorList>
            <consortium name="WormBaseParasite"/>
        </authorList>
    </citation>
    <scope>IDENTIFICATION</scope>
    <source>
        <strain evidence="2">KR3021</strain>
    </source>
</reference>
<proteinExistence type="predicted"/>
<accession>A0AC35UI06</accession>